<reference evidence="1 2" key="1">
    <citation type="submission" date="2015-10" db="EMBL/GenBank/DDBJ databases">
        <title>Draft genome sequence of Streptomyces griseoruber DSM 40281, type strain for the species Streptomyces griseoruber.</title>
        <authorList>
            <person name="Ruckert C."/>
            <person name="Winkler A."/>
            <person name="Kalinowski J."/>
            <person name="Kampfer P."/>
            <person name="Glaeser S."/>
        </authorList>
    </citation>
    <scope>NUCLEOTIDE SEQUENCE [LARGE SCALE GENOMIC DNA]</scope>
    <source>
        <strain evidence="1 2">DSM 40281</strain>
    </source>
</reference>
<evidence type="ECO:0000313" key="1">
    <source>
        <dbReference type="EMBL" id="KUN87231.1"/>
    </source>
</evidence>
<accession>A0A101T7Q2</accession>
<dbReference type="InterPro" id="IPR011989">
    <property type="entry name" value="ARM-like"/>
</dbReference>
<dbReference type="AlphaFoldDB" id="A0A101T7Q2"/>
<dbReference type="Gene3D" id="1.25.10.10">
    <property type="entry name" value="Leucine-rich Repeat Variant"/>
    <property type="match status" value="3"/>
</dbReference>
<gene>
    <name evidence="1" type="ORF">AQJ64_08135</name>
</gene>
<comment type="caution">
    <text evidence="1">The sequence shown here is derived from an EMBL/GenBank/DDBJ whole genome shotgun (WGS) entry which is preliminary data.</text>
</comment>
<protein>
    <recommendedName>
        <fullName evidence="3">Leucine rich repeat variant</fullName>
    </recommendedName>
</protein>
<dbReference type="Proteomes" id="UP000052982">
    <property type="component" value="Unassembled WGS sequence"/>
</dbReference>
<proteinExistence type="predicted"/>
<keyword evidence="2" id="KW-1185">Reference proteome</keyword>
<evidence type="ECO:0008006" key="3">
    <source>
        <dbReference type="Google" id="ProtNLM"/>
    </source>
</evidence>
<dbReference type="OrthoDB" id="3666466at2"/>
<dbReference type="STRING" id="1943.AQJ64_08135"/>
<name>A0A101T7Q2_9ACTN</name>
<sequence>MGRKARACCGHNAPVKYAYVLGGLASNASLPSELVDRLIELAVADTDRDFTYDLAARSDLTHAQALALYACDLDSGPRLAREGRLTVADVDPAADPDTALALLGEGRGDPAWGRVLVAADLDSWSRQRLAECVGLPPDVVETLVAGPDVRVVGELALRTTDRALATRLAEHPNAEVRKLAAWNEATPPAVLAALLDDKGLLPVERCEFCGGVEETYCGVAPYEICDATHETPVHDVRHGALSNPATPIEAAIPFADHPSENLRLALAERLDLPREVSRRLAKDPDVRIRACIAEKLAGDDGLMRVLAEDEDQDVRRRLAHNPNVPLGVLVRLPVTTKISPTLLPRVEAASPAEVERLACSTNSTVRMFVALRRDLPAEIRDALATDPDAKVLKSIAPHPGLSEARLRAMVDRQGDRVLAAVAANPDASGALLEHLAHHCPPVHEAFCEIAAHPHATPRALLVCLTDGRARPIAAAHPALPPQVIVELLADDDVYVAMAAARNPSLPGAVMRDLVP</sequence>
<organism evidence="1 2">
    <name type="scientific">Streptomyces griseoruber</name>
    <dbReference type="NCBI Taxonomy" id="1943"/>
    <lineage>
        <taxon>Bacteria</taxon>
        <taxon>Bacillati</taxon>
        <taxon>Actinomycetota</taxon>
        <taxon>Actinomycetes</taxon>
        <taxon>Kitasatosporales</taxon>
        <taxon>Streptomycetaceae</taxon>
        <taxon>Streptomyces</taxon>
    </lineage>
</organism>
<dbReference type="EMBL" id="LMWW01000008">
    <property type="protein sequence ID" value="KUN87231.1"/>
    <property type="molecule type" value="Genomic_DNA"/>
</dbReference>
<evidence type="ECO:0000313" key="2">
    <source>
        <dbReference type="Proteomes" id="UP000052982"/>
    </source>
</evidence>